<dbReference type="HOGENOM" id="CLU_3312659_0_0_6"/>
<evidence type="ECO:0000313" key="1">
    <source>
        <dbReference type="EMBL" id="EEF79800.1"/>
    </source>
</evidence>
<reference evidence="1 2" key="1">
    <citation type="journal article" date="2011" name="J. Bacteriol.">
        <title>Draft genome sequence of the chemolithoheterotrophic, halophilic methylotroph Methylophaga thiooxydans DMS010.</title>
        <authorList>
            <person name="Boden R."/>
            <person name="Ferriera S."/>
            <person name="Johnson J."/>
            <person name="Kelly D.P."/>
            <person name="Murrell J.C."/>
            <person name="Schafer H."/>
        </authorList>
    </citation>
    <scope>NUCLEOTIDE SEQUENCE [LARGE SCALE GENOMIC DNA]</scope>
    <source>
        <strain evidence="1 2">DMS010</strain>
    </source>
</reference>
<protein>
    <submittedName>
        <fullName evidence="1">Uncharacterized protein</fullName>
    </submittedName>
</protein>
<dbReference type="EMBL" id="GG657897">
    <property type="protein sequence ID" value="EEF79800.1"/>
    <property type="molecule type" value="Genomic_DNA"/>
</dbReference>
<sequence>MTRVLHSFASIEMPFFTTMAHKQHKLLSYQYLFVHVKFT</sequence>
<organism evidence="1 2">
    <name type="scientific">Methylophaga thiooxydans DMS010</name>
    <dbReference type="NCBI Taxonomy" id="637616"/>
    <lineage>
        <taxon>Bacteria</taxon>
        <taxon>Pseudomonadati</taxon>
        <taxon>Pseudomonadota</taxon>
        <taxon>Gammaproteobacteria</taxon>
        <taxon>Thiotrichales</taxon>
        <taxon>Piscirickettsiaceae</taxon>
        <taxon>Methylophaga</taxon>
    </lineage>
</organism>
<proteinExistence type="predicted"/>
<accession>C0N5Z5</accession>
<dbReference type="AlphaFoldDB" id="C0N5Z5"/>
<gene>
    <name evidence="1" type="ORF">MDMS009_1351</name>
</gene>
<evidence type="ECO:0000313" key="2">
    <source>
        <dbReference type="Proteomes" id="UP000004679"/>
    </source>
</evidence>
<name>C0N5Z5_9GAMM</name>
<keyword evidence="2" id="KW-1185">Reference proteome</keyword>
<dbReference type="Proteomes" id="UP000004679">
    <property type="component" value="Unassembled WGS sequence"/>
</dbReference>